<accession>A0A2H0RMW4</accession>
<sequence length="114" mass="12763">MIEAWQQRSEPIGLFVGAPEFPLLHTVIGDRAHRFVVRGQGMPLVVQMHPNIPVRTLVSCLVIGRRVGCYLNDEDDIMHTAHRLLRAAPGHIARLPVAVWDGGAWSQHLLYELA</sequence>
<dbReference type="AlphaFoldDB" id="A0A2H0RMW4"/>
<dbReference type="EMBL" id="PCYM01000001">
    <property type="protein sequence ID" value="PIR47810.1"/>
    <property type="molecule type" value="Genomic_DNA"/>
</dbReference>
<evidence type="ECO:0000313" key="2">
    <source>
        <dbReference type="Proteomes" id="UP000230084"/>
    </source>
</evidence>
<organism evidence="1 2">
    <name type="scientific">Candidatus Uhrbacteria bacterium CG10_big_fil_rev_8_21_14_0_10_50_16</name>
    <dbReference type="NCBI Taxonomy" id="1975039"/>
    <lineage>
        <taxon>Bacteria</taxon>
        <taxon>Candidatus Uhriibacteriota</taxon>
    </lineage>
</organism>
<protein>
    <submittedName>
        <fullName evidence="1">Uncharacterized protein</fullName>
    </submittedName>
</protein>
<proteinExistence type="predicted"/>
<comment type="caution">
    <text evidence="1">The sequence shown here is derived from an EMBL/GenBank/DDBJ whole genome shotgun (WGS) entry which is preliminary data.</text>
</comment>
<evidence type="ECO:0000313" key="1">
    <source>
        <dbReference type="EMBL" id="PIR47810.1"/>
    </source>
</evidence>
<reference evidence="1 2" key="1">
    <citation type="submission" date="2017-09" db="EMBL/GenBank/DDBJ databases">
        <title>Depth-based differentiation of microbial function through sediment-hosted aquifers and enrichment of novel symbionts in the deep terrestrial subsurface.</title>
        <authorList>
            <person name="Probst A.J."/>
            <person name="Ladd B."/>
            <person name="Jarett J.K."/>
            <person name="Geller-Mcgrath D.E."/>
            <person name="Sieber C.M."/>
            <person name="Emerson J.B."/>
            <person name="Anantharaman K."/>
            <person name="Thomas B.C."/>
            <person name="Malmstrom R."/>
            <person name="Stieglmeier M."/>
            <person name="Klingl A."/>
            <person name="Woyke T."/>
            <person name="Ryan C.M."/>
            <person name="Banfield J.F."/>
        </authorList>
    </citation>
    <scope>NUCLEOTIDE SEQUENCE [LARGE SCALE GENOMIC DNA]</scope>
    <source>
        <strain evidence="1">CG10_big_fil_rev_8_21_14_0_10_50_16</strain>
    </source>
</reference>
<gene>
    <name evidence="1" type="ORF">COV06_00185</name>
</gene>
<dbReference type="Proteomes" id="UP000230084">
    <property type="component" value="Unassembled WGS sequence"/>
</dbReference>
<name>A0A2H0RMW4_9BACT</name>